<dbReference type="SUPFAM" id="SSF52518">
    <property type="entry name" value="Thiamin diphosphate-binding fold (THDP-binding)"/>
    <property type="match status" value="2"/>
</dbReference>
<keyword evidence="11" id="KW-1185">Reference proteome</keyword>
<dbReference type="Proteomes" id="UP001501536">
    <property type="component" value="Unassembled WGS sequence"/>
</dbReference>
<keyword evidence="1 6" id="KW-0808">Transferase</keyword>
<keyword evidence="2 6" id="KW-0479">Metal-binding</keyword>
<dbReference type="PIRSF" id="PIRSF004983">
    <property type="entry name" value="MenD"/>
    <property type="match status" value="1"/>
</dbReference>
<evidence type="ECO:0000259" key="8">
    <source>
        <dbReference type="Pfam" id="PF02775"/>
    </source>
</evidence>
<evidence type="ECO:0000256" key="2">
    <source>
        <dbReference type="ARBA" id="ARBA00022723"/>
    </source>
</evidence>
<comment type="subunit">
    <text evidence="6">Homodimer.</text>
</comment>
<keyword evidence="5 6" id="KW-0464">Manganese</keyword>
<comment type="cofactor">
    <cofactor evidence="6">
        <name>Mg(2+)</name>
        <dbReference type="ChEBI" id="CHEBI:18420"/>
    </cofactor>
    <cofactor evidence="6">
        <name>Mn(2+)</name>
        <dbReference type="ChEBI" id="CHEBI:29035"/>
    </cofactor>
</comment>
<keyword evidence="3 6" id="KW-0460">Magnesium</keyword>
<comment type="pathway">
    <text evidence="6">Quinol/quinone metabolism; 1,4-dihydroxy-2-naphthoate biosynthesis; 1,4-dihydroxy-2-naphthoate from chorismate: step 2/7.</text>
</comment>
<evidence type="ECO:0000256" key="5">
    <source>
        <dbReference type="ARBA" id="ARBA00023211"/>
    </source>
</evidence>
<proteinExistence type="inferred from homology"/>
<dbReference type="Pfam" id="PF02776">
    <property type="entry name" value="TPP_enzyme_N"/>
    <property type="match status" value="1"/>
</dbReference>
<accession>A0ABP7D5J1</accession>
<keyword evidence="4 6" id="KW-0786">Thiamine pyrophosphate</keyword>
<comment type="cofactor">
    <cofactor evidence="6">
        <name>thiamine diphosphate</name>
        <dbReference type="ChEBI" id="CHEBI:58937"/>
    </cofactor>
    <text evidence="6">Binds 1 thiamine pyrophosphate per subunit.</text>
</comment>
<evidence type="ECO:0000259" key="9">
    <source>
        <dbReference type="Pfam" id="PF02776"/>
    </source>
</evidence>
<dbReference type="Pfam" id="PF02775">
    <property type="entry name" value="TPP_enzyme_C"/>
    <property type="match status" value="1"/>
</dbReference>
<comment type="caution">
    <text evidence="10">The sequence shown here is derived from an EMBL/GenBank/DDBJ whole genome shotgun (WGS) entry which is preliminary data.</text>
</comment>
<evidence type="ECO:0000256" key="7">
    <source>
        <dbReference type="SAM" id="MobiDB-lite"/>
    </source>
</evidence>
<name>A0ABP7D5J1_9MICC</name>
<dbReference type="Gene3D" id="3.40.50.970">
    <property type="match status" value="2"/>
</dbReference>
<dbReference type="InterPro" id="IPR012001">
    <property type="entry name" value="Thiamin_PyroP_enz_TPP-bd_dom"/>
</dbReference>
<evidence type="ECO:0000313" key="10">
    <source>
        <dbReference type="EMBL" id="GAA3699569.1"/>
    </source>
</evidence>
<feature type="domain" description="Thiamine pyrophosphate enzyme N-terminal TPP-binding" evidence="9">
    <location>
        <begin position="27"/>
        <end position="141"/>
    </location>
</feature>
<comment type="catalytic activity">
    <reaction evidence="6">
        <text>isochorismate + 2-oxoglutarate + H(+) = 5-enolpyruvoyl-6-hydroxy-2-succinyl-cyclohex-3-ene-1-carboxylate + CO2</text>
        <dbReference type="Rhea" id="RHEA:25593"/>
        <dbReference type="ChEBI" id="CHEBI:15378"/>
        <dbReference type="ChEBI" id="CHEBI:16526"/>
        <dbReference type="ChEBI" id="CHEBI:16810"/>
        <dbReference type="ChEBI" id="CHEBI:29780"/>
        <dbReference type="ChEBI" id="CHEBI:58818"/>
        <dbReference type="EC" id="2.2.1.9"/>
    </reaction>
</comment>
<evidence type="ECO:0000256" key="4">
    <source>
        <dbReference type="ARBA" id="ARBA00023052"/>
    </source>
</evidence>
<dbReference type="EMBL" id="BAABCJ010000001">
    <property type="protein sequence ID" value="GAA3699569.1"/>
    <property type="molecule type" value="Genomic_DNA"/>
</dbReference>
<keyword evidence="6" id="KW-0474">Menaquinone biosynthesis</keyword>
<dbReference type="PANTHER" id="PTHR42916">
    <property type="entry name" value="2-SUCCINYL-5-ENOLPYRUVYL-6-HYDROXY-3-CYCLOHEXENE-1-CARBOXYLATE SYNTHASE"/>
    <property type="match status" value="1"/>
</dbReference>
<evidence type="ECO:0000313" key="11">
    <source>
        <dbReference type="Proteomes" id="UP001501536"/>
    </source>
</evidence>
<feature type="region of interest" description="Disordered" evidence="7">
    <location>
        <begin position="213"/>
        <end position="259"/>
    </location>
</feature>
<comment type="function">
    <text evidence="6">Catalyzes the thiamine diphosphate-dependent decarboxylation of 2-oxoglutarate and the subsequent addition of the resulting succinic semialdehyde-thiamine pyrophosphate anion to isochorismate to yield 2-succinyl-5-enolpyruvyl-6-hydroxy-3-cyclohexene-1-carboxylate (SEPHCHC).</text>
</comment>
<comment type="similarity">
    <text evidence="6">Belongs to the TPP enzyme family. MenD subfamily.</text>
</comment>
<feature type="compositionally biased region" description="Pro residues" evidence="7">
    <location>
        <begin position="239"/>
        <end position="254"/>
    </location>
</feature>
<dbReference type="HAMAP" id="MF_01659">
    <property type="entry name" value="MenD"/>
    <property type="match status" value="1"/>
</dbReference>
<dbReference type="InterPro" id="IPR011766">
    <property type="entry name" value="TPP_enzyme_TPP-bd"/>
</dbReference>
<dbReference type="Gene3D" id="3.40.50.1220">
    <property type="entry name" value="TPP-binding domain"/>
    <property type="match status" value="1"/>
</dbReference>
<dbReference type="PANTHER" id="PTHR42916:SF1">
    <property type="entry name" value="PROTEIN PHYLLO, CHLOROPLASTIC"/>
    <property type="match status" value="1"/>
</dbReference>
<feature type="domain" description="Thiamine pyrophosphate enzyme TPP-binding" evidence="8">
    <location>
        <begin position="461"/>
        <end position="589"/>
    </location>
</feature>
<reference evidence="11" key="1">
    <citation type="journal article" date="2019" name="Int. J. Syst. Evol. Microbiol.">
        <title>The Global Catalogue of Microorganisms (GCM) 10K type strain sequencing project: providing services to taxonomists for standard genome sequencing and annotation.</title>
        <authorList>
            <consortium name="The Broad Institute Genomics Platform"/>
            <consortium name="The Broad Institute Genome Sequencing Center for Infectious Disease"/>
            <person name="Wu L."/>
            <person name="Ma J."/>
        </authorList>
    </citation>
    <scope>NUCLEOTIDE SEQUENCE [LARGE SCALE GENOMIC DNA]</scope>
    <source>
        <strain evidence="11">JCM 16961</strain>
    </source>
</reference>
<dbReference type="CDD" id="cd02009">
    <property type="entry name" value="TPP_SHCHC_synthase"/>
    <property type="match status" value="1"/>
</dbReference>
<evidence type="ECO:0000256" key="6">
    <source>
        <dbReference type="HAMAP-Rule" id="MF_01659"/>
    </source>
</evidence>
<evidence type="ECO:0000256" key="3">
    <source>
        <dbReference type="ARBA" id="ARBA00022842"/>
    </source>
</evidence>
<sequence>MTTGAPNPDPREPGSRELGSCELGSLEVARLLLDALVEEGVGHLLLSPGSRSAPLAYAAAEAEAAGRLAVHVRIDERDAGFTALGLSLATGAPVAVATTSGTAVGELLPAVMEADHAGVPLLVLSADRPAELHGTGANQTTRQAGIFGTHVRAEAGVAAGTDPRGPLGHALAALAGQGARGVGPVHVNVEFRDPLVPDDGDSLAGAWREPAAVGAGRTGGDAGAPASALGARDAAQRPTPAPVPPAAPAAPAVPAPTTSGLARRRTVVVAGHGAGEEAERFARALDLPLLAEPSSNARFGPNAIGPYRVLLGHFAGHADAPAPPGERIERVVVFGRPTLSRPVARLLADARIPSALYLPEAVAWFEPGRRREAVIADLDELAAFAGAGPEWWLDAWRSAGELAGAAVERVLAGERRDGLTGPDAARAVWESAPEQLVIGSSNAIRDADLLAVPDTGAGTAGRRVFANRGLAGIDGTVATATGIAAAAPAGDRTCLLVGDVTFLHDVGGLLLGDGEPEPRLDVVVLNDSGGAIFSTLEHGRVAAGGAYGDAVERLFGTPHRVRLGALAEAYGLDYVRVATLEELRAALAAPPERPRRLIDVILLRDRVAGRHRLIAEELGAVLG</sequence>
<dbReference type="RefSeq" id="WP_344881002.1">
    <property type="nucleotide sequence ID" value="NZ_BAABCJ010000001.1"/>
</dbReference>
<dbReference type="NCBIfam" id="TIGR00173">
    <property type="entry name" value="menD"/>
    <property type="match status" value="1"/>
</dbReference>
<dbReference type="EC" id="2.2.1.9" evidence="6"/>
<organism evidence="10 11">
    <name type="scientific">Zhihengliuella alba</name>
    <dbReference type="NCBI Taxonomy" id="547018"/>
    <lineage>
        <taxon>Bacteria</taxon>
        <taxon>Bacillati</taxon>
        <taxon>Actinomycetota</taxon>
        <taxon>Actinomycetes</taxon>
        <taxon>Micrococcales</taxon>
        <taxon>Micrococcaceae</taxon>
        <taxon>Zhihengliuella</taxon>
    </lineage>
</organism>
<comment type="pathway">
    <text evidence="6">Quinol/quinone metabolism; menaquinone biosynthesis.</text>
</comment>
<protein>
    <recommendedName>
        <fullName evidence="6">2-succinyl-5-enolpyruvyl-6-hydroxy-3-cyclohexene-1-carboxylate synthase</fullName>
        <shortName evidence="6">SEPHCHC synthase</shortName>
        <ecNumber evidence="6">2.2.1.9</ecNumber>
    </recommendedName>
    <alternativeName>
        <fullName evidence="6">Menaquinone biosynthesis protein MenD</fullName>
    </alternativeName>
</protein>
<gene>
    <name evidence="6 10" type="primary">menD</name>
    <name evidence="10" type="ORF">GCM10022377_10740</name>
</gene>
<dbReference type="InterPro" id="IPR004433">
    <property type="entry name" value="MenaQ_synth_MenD"/>
</dbReference>
<dbReference type="InterPro" id="IPR029061">
    <property type="entry name" value="THDP-binding"/>
</dbReference>
<evidence type="ECO:0000256" key="1">
    <source>
        <dbReference type="ARBA" id="ARBA00022679"/>
    </source>
</evidence>